<evidence type="ECO:0000313" key="4">
    <source>
        <dbReference type="Proteomes" id="UP000006235"/>
    </source>
</evidence>
<name>F9Q8B7_9PAST</name>
<dbReference type="GO" id="GO:0005524">
    <property type="term" value="F:ATP binding"/>
    <property type="evidence" value="ECO:0007669"/>
    <property type="project" value="UniProtKB-KW"/>
</dbReference>
<dbReference type="InterPro" id="IPR047641">
    <property type="entry name" value="ABC_transpr_MalK/UgpC-like"/>
</dbReference>
<keyword evidence="3" id="KW-0067">ATP-binding</keyword>
<protein>
    <submittedName>
        <fullName evidence="3">ABC transporter, ATP-binding domain protein</fullName>
    </submittedName>
</protein>
<dbReference type="AlphaFoldDB" id="F9Q8B7"/>
<proteinExistence type="predicted"/>
<dbReference type="PANTHER" id="PTHR43875">
    <property type="entry name" value="MALTODEXTRIN IMPORT ATP-BINDING PROTEIN MSMX"/>
    <property type="match status" value="1"/>
</dbReference>
<dbReference type="GO" id="GO:0015423">
    <property type="term" value="F:ABC-type maltose transporter activity"/>
    <property type="evidence" value="ECO:0007669"/>
    <property type="project" value="TreeGrafter"/>
</dbReference>
<accession>F9Q8B7</accession>
<dbReference type="InterPro" id="IPR027417">
    <property type="entry name" value="P-loop_NTPase"/>
</dbReference>
<dbReference type="EMBL" id="AFUV01000010">
    <property type="protein sequence ID" value="EGV05975.1"/>
    <property type="molecule type" value="Genomic_DNA"/>
</dbReference>
<dbReference type="GO" id="GO:0055052">
    <property type="term" value="C:ATP-binding cassette (ABC) transporter complex, substrate-binding subunit-containing"/>
    <property type="evidence" value="ECO:0007669"/>
    <property type="project" value="TreeGrafter"/>
</dbReference>
<dbReference type="GO" id="GO:0016887">
    <property type="term" value="F:ATP hydrolysis activity"/>
    <property type="evidence" value="ECO:0007669"/>
    <property type="project" value="InterPro"/>
</dbReference>
<evidence type="ECO:0000256" key="1">
    <source>
        <dbReference type="ARBA" id="ARBA00022597"/>
    </source>
</evidence>
<dbReference type="Gene3D" id="2.40.50.100">
    <property type="match status" value="1"/>
</dbReference>
<feature type="domain" description="ABC transporter" evidence="2">
    <location>
        <begin position="10"/>
        <end position="41"/>
    </location>
</feature>
<dbReference type="GO" id="GO:1990060">
    <property type="term" value="C:maltose transport complex"/>
    <property type="evidence" value="ECO:0007669"/>
    <property type="project" value="TreeGrafter"/>
</dbReference>
<keyword evidence="3" id="KW-0547">Nucleotide-binding</keyword>
<dbReference type="PANTHER" id="PTHR43875:SF3">
    <property type="entry name" value="MALTOSE_MALTODEXTRIN IMPORT ATP-BINDING PROTEIN MALK"/>
    <property type="match status" value="1"/>
</dbReference>
<dbReference type="STRING" id="1035188.HMPREF9952_1766"/>
<dbReference type="Proteomes" id="UP000006235">
    <property type="component" value="Unassembled WGS sequence"/>
</dbReference>
<comment type="caution">
    <text evidence="3">The sequence shown here is derived from an EMBL/GenBank/DDBJ whole genome shotgun (WGS) entry which is preliminary data.</text>
</comment>
<organism evidence="3 4">
    <name type="scientific">Haemophilus pittmaniae HK 85</name>
    <dbReference type="NCBI Taxonomy" id="1035188"/>
    <lineage>
        <taxon>Bacteria</taxon>
        <taxon>Pseudomonadati</taxon>
        <taxon>Pseudomonadota</taxon>
        <taxon>Gammaproteobacteria</taxon>
        <taxon>Pasteurellales</taxon>
        <taxon>Pasteurellaceae</taxon>
        <taxon>Haemophilus</taxon>
    </lineage>
</organism>
<dbReference type="InterPro" id="IPR003439">
    <property type="entry name" value="ABC_transporter-like_ATP-bd"/>
</dbReference>
<keyword evidence="1" id="KW-0762">Sugar transport</keyword>
<dbReference type="SUPFAM" id="SSF52540">
    <property type="entry name" value="P-loop containing nucleoside triphosphate hydrolases"/>
    <property type="match status" value="1"/>
</dbReference>
<keyword evidence="1" id="KW-0813">Transport</keyword>
<reference evidence="3 4" key="1">
    <citation type="submission" date="2011-07" db="EMBL/GenBank/DDBJ databases">
        <authorList>
            <person name="Harkins D.M."/>
            <person name="Madupu R."/>
            <person name="Durkin A.S."/>
            <person name="Torralba M."/>
            <person name="Methe B."/>
            <person name="Sutton G.G."/>
            <person name="Nelson K.E."/>
        </authorList>
    </citation>
    <scope>NUCLEOTIDE SEQUENCE [LARGE SCALE GENOMIC DNA]</scope>
    <source>
        <strain evidence="3 4">HK 85</strain>
    </source>
</reference>
<dbReference type="Pfam" id="PF00005">
    <property type="entry name" value="ABC_tran"/>
    <property type="match status" value="1"/>
</dbReference>
<gene>
    <name evidence="3" type="ORF">HMPREF9952_1766</name>
</gene>
<evidence type="ECO:0000259" key="2">
    <source>
        <dbReference type="Pfam" id="PF00005"/>
    </source>
</evidence>
<sequence>MDLEFHKLKLPNELSGGQQQRVALARAMVTRPDVILFDEPLSNLDAKLRESVRFEIKQLSKQYNLTSIYVTHDQAEALTMSDKIIVLNKGSIEQIGSPQDIYHHPKNRFVADFIGIANITEANVKNIGDNLYVVSSIFGNFTVFSEKNRNQN</sequence>
<dbReference type="Gene3D" id="3.40.50.300">
    <property type="entry name" value="P-loop containing nucleotide triphosphate hydrolases"/>
    <property type="match status" value="1"/>
</dbReference>
<evidence type="ECO:0000313" key="3">
    <source>
        <dbReference type="EMBL" id="EGV05975.1"/>
    </source>
</evidence>